<feature type="binding site" evidence="15">
    <location>
        <position position="214"/>
    </location>
    <ligand>
        <name>substrate</name>
    </ligand>
</feature>
<comment type="pathway">
    <text evidence="3 13">Cofactor biosynthesis; riboflavin biosynthesis; 5-amino-6-(D-ribitylamino)uracil from GTP: step 3/4.</text>
</comment>
<dbReference type="Proteomes" id="UP000318053">
    <property type="component" value="Unassembled WGS sequence"/>
</dbReference>
<dbReference type="InterPro" id="IPR004794">
    <property type="entry name" value="Eubact_RibD"/>
</dbReference>
<evidence type="ECO:0000256" key="10">
    <source>
        <dbReference type="ARBA" id="ARBA00022857"/>
    </source>
</evidence>
<comment type="catalytic activity">
    <reaction evidence="13">
        <text>5-amino-6-(5-phospho-D-ribitylamino)uracil + NADP(+) = 5-amino-6-(5-phospho-D-ribosylamino)uracil + NADPH + H(+)</text>
        <dbReference type="Rhea" id="RHEA:17845"/>
        <dbReference type="ChEBI" id="CHEBI:15378"/>
        <dbReference type="ChEBI" id="CHEBI:57783"/>
        <dbReference type="ChEBI" id="CHEBI:58349"/>
        <dbReference type="ChEBI" id="CHEBI:58421"/>
        <dbReference type="ChEBI" id="CHEBI:58453"/>
        <dbReference type="EC" id="1.1.1.193"/>
    </reaction>
</comment>
<dbReference type="InterPro" id="IPR002734">
    <property type="entry name" value="RibDG_C"/>
</dbReference>
<accession>A0A5C5WZD1</accession>
<evidence type="ECO:0000256" key="1">
    <source>
        <dbReference type="ARBA" id="ARBA00002151"/>
    </source>
</evidence>
<keyword evidence="12" id="KW-0511">Multifunctional enzyme</keyword>
<dbReference type="OrthoDB" id="9800865at2"/>
<evidence type="ECO:0000256" key="9">
    <source>
        <dbReference type="ARBA" id="ARBA00022833"/>
    </source>
</evidence>
<name>A0A5C5WZD1_9BACT</name>
<dbReference type="InterPro" id="IPR050765">
    <property type="entry name" value="Riboflavin_Biosynth_HTPR"/>
</dbReference>
<dbReference type="Gene3D" id="3.40.140.10">
    <property type="entry name" value="Cytidine Deaminase, domain 2"/>
    <property type="match status" value="1"/>
</dbReference>
<evidence type="ECO:0000313" key="19">
    <source>
        <dbReference type="Proteomes" id="UP000318053"/>
    </source>
</evidence>
<reference evidence="18 19" key="1">
    <citation type="submission" date="2019-02" db="EMBL/GenBank/DDBJ databases">
        <title>Deep-cultivation of Planctomycetes and their phenomic and genomic characterization uncovers novel biology.</title>
        <authorList>
            <person name="Wiegand S."/>
            <person name="Jogler M."/>
            <person name="Boedeker C."/>
            <person name="Pinto D."/>
            <person name="Vollmers J."/>
            <person name="Rivas-Marin E."/>
            <person name="Kohn T."/>
            <person name="Peeters S.H."/>
            <person name="Heuer A."/>
            <person name="Rast P."/>
            <person name="Oberbeckmann S."/>
            <person name="Bunk B."/>
            <person name="Jeske O."/>
            <person name="Meyerdierks A."/>
            <person name="Storesund J.E."/>
            <person name="Kallscheuer N."/>
            <person name="Luecker S."/>
            <person name="Lage O.M."/>
            <person name="Pohl T."/>
            <person name="Merkel B.J."/>
            <person name="Hornburger P."/>
            <person name="Mueller R.-W."/>
            <person name="Bruemmer F."/>
            <person name="Labrenz M."/>
            <person name="Spormann A.M."/>
            <person name="Op Den Camp H."/>
            <person name="Overmann J."/>
            <person name="Amann R."/>
            <person name="Jetten M.S.M."/>
            <person name="Mascher T."/>
            <person name="Medema M.H."/>
            <person name="Devos D.P."/>
            <person name="Kaster A.-K."/>
            <person name="Ovreas L."/>
            <person name="Rohde M."/>
            <person name="Galperin M.Y."/>
            <person name="Jogler C."/>
        </authorList>
    </citation>
    <scope>NUCLEOTIDE SEQUENCE [LARGE SCALE GENOMIC DNA]</scope>
    <source>
        <strain evidence="18 19">CA85</strain>
    </source>
</reference>
<keyword evidence="6 13" id="KW-0686">Riboflavin biosynthesis</keyword>
<dbReference type="RefSeq" id="WP_146393650.1">
    <property type="nucleotide sequence ID" value="NZ_SJPK01000023.1"/>
</dbReference>
<dbReference type="PROSITE" id="PS00903">
    <property type="entry name" value="CYT_DCMP_DEAMINASES_1"/>
    <property type="match status" value="1"/>
</dbReference>
<dbReference type="GO" id="GO:0008835">
    <property type="term" value="F:diaminohydroxyphosphoribosylaminopyrimidine deaminase activity"/>
    <property type="evidence" value="ECO:0007669"/>
    <property type="project" value="UniProtKB-EC"/>
</dbReference>
<keyword evidence="8 13" id="KW-0378">Hydrolase</keyword>
<comment type="pathway">
    <text evidence="2 13">Cofactor biosynthesis; riboflavin biosynthesis; 5-amino-6-(D-ribitylamino)uracil from GTP: step 2/4.</text>
</comment>
<comment type="catalytic activity">
    <reaction evidence="13">
        <text>2,5-diamino-6-hydroxy-4-(5-phosphoribosylamino)-pyrimidine + H2O + H(+) = 5-amino-6-(5-phospho-D-ribosylamino)uracil + NH4(+)</text>
        <dbReference type="Rhea" id="RHEA:21868"/>
        <dbReference type="ChEBI" id="CHEBI:15377"/>
        <dbReference type="ChEBI" id="CHEBI:15378"/>
        <dbReference type="ChEBI" id="CHEBI:28938"/>
        <dbReference type="ChEBI" id="CHEBI:58453"/>
        <dbReference type="ChEBI" id="CHEBI:58614"/>
        <dbReference type="EC" id="3.5.4.26"/>
    </reaction>
</comment>
<feature type="binding site" evidence="16">
    <location>
        <position position="54"/>
    </location>
    <ligand>
        <name>Zn(2+)</name>
        <dbReference type="ChEBI" id="CHEBI:29105"/>
        <note>catalytic</note>
    </ligand>
</feature>
<dbReference type="UniPathway" id="UPA00275">
    <property type="reaction ID" value="UER00401"/>
</dbReference>
<feature type="binding site" evidence="16">
    <location>
        <position position="91"/>
    </location>
    <ligand>
        <name>Zn(2+)</name>
        <dbReference type="ChEBI" id="CHEBI:29105"/>
        <note>catalytic</note>
    </ligand>
</feature>
<dbReference type="PROSITE" id="PS51747">
    <property type="entry name" value="CYT_DCMP_DEAMINASES_2"/>
    <property type="match status" value="1"/>
</dbReference>
<evidence type="ECO:0000256" key="4">
    <source>
        <dbReference type="ARBA" id="ARBA00005259"/>
    </source>
</evidence>
<dbReference type="PANTHER" id="PTHR38011:SF7">
    <property type="entry name" value="2,5-DIAMINO-6-RIBOSYLAMINO-4(3H)-PYRIMIDINONE 5'-PHOSPHATE REDUCTASE"/>
    <property type="match status" value="1"/>
</dbReference>
<keyword evidence="19" id="KW-1185">Reference proteome</keyword>
<dbReference type="Pfam" id="PF00383">
    <property type="entry name" value="dCMP_cyt_deam_1"/>
    <property type="match status" value="1"/>
</dbReference>
<dbReference type="GO" id="GO:0008703">
    <property type="term" value="F:5-amino-6-(5-phosphoribosylamino)uracil reductase activity"/>
    <property type="evidence" value="ECO:0007669"/>
    <property type="project" value="UniProtKB-EC"/>
</dbReference>
<keyword evidence="10 13" id="KW-0521">NADP</keyword>
<dbReference type="SUPFAM" id="SSF53927">
    <property type="entry name" value="Cytidine deaminase-like"/>
    <property type="match status" value="1"/>
</dbReference>
<dbReference type="GO" id="GO:0008270">
    <property type="term" value="F:zinc ion binding"/>
    <property type="evidence" value="ECO:0007669"/>
    <property type="project" value="InterPro"/>
</dbReference>
<keyword evidence="11 13" id="KW-0560">Oxidoreductase</keyword>
<dbReference type="Gene3D" id="3.40.430.10">
    <property type="entry name" value="Dihydrofolate Reductase, subunit A"/>
    <property type="match status" value="1"/>
</dbReference>
<feature type="domain" description="CMP/dCMP-type deaminase" evidence="17">
    <location>
        <begin position="5"/>
        <end position="130"/>
    </location>
</feature>
<evidence type="ECO:0000256" key="16">
    <source>
        <dbReference type="PIRSR" id="PIRSR006769-3"/>
    </source>
</evidence>
<feature type="binding site" evidence="15">
    <location>
        <position position="211"/>
    </location>
    <ligand>
        <name>substrate</name>
    </ligand>
</feature>
<evidence type="ECO:0000256" key="8">
    <source>
        <dbReference type="ARBA" id="ARBA00022801"/>
    </source>
</evidence>
<dbReference type="PANTHER" id="PTHR38011">
    <property type="entry name" value="DIHYDROFOLATE REDUCTASE FAMILY PROTEIN (AFU_ORTHOLOGUE AFUA_8G06820)"/>
    <property type="match status" value="1"/>
</dbReference>
<keyword evidence="7 13" id="KW-0479">Metal-binding</keyword>
<evidence type="ECO:0000259" key="17">
    <source>
        <dbReference type="PROSITE" id="PS51747"/>
    </source>
</evidence>
<evidence type="ECO:0000256" key="3">
    <source>
        <dbReference type="ARBA" id="ARBA00004910"/>
    </source>
</evidence>
<feature type="binding site" evidence="16">
    <location>
        <position position="82"/>
    </location>
    <ligand>
        <name>Zn(2+)</name>
        <dbReference type="ChEBI" id="CHEBI:29105"/>
        <note>catalytic</note>
    </ligand>
</feature>
<evidence type="ECO:0000256" key="7">
    <source>
        <dbReference type="ARBA" id="ARBA00022723"/>
    </source>
</evidence>
<sequence length="376" mass="39833">MTTERFDETHMAAAIELAWGGLGRVEPNPMVGCLLVRDGRVIGRGYHEVYGQGHAEVNALADCAEAGQDPRGATAYVTLEPCCHQGKTPPCADALIAAGITRVVVAVVDPFEQVAGGGIERLRSAGIEVVTGVAVDAATEQLAAYLKRVRTGRPWVIAKWAMSIDGRIATASGQSQWITGASARREVHALRGRVDAIAVGMGTVVADDPLLTARPSGPRTLHRIIFAQTRVPALDRQLIQTATESPVWLIAGPQLSEADLRPLIDQGVDIVRCESVDPAAMIDEGLQRLGSKENPAGQPLTNLMIEGGGKLLGSFAAAGQIDECHVYIGGKLIGGQSAPGPVGDPGFAELTQSPSFQINQIDSFDNDVRIVYRRQN</sequence>
<organism evidence="18 19">
    <name type="scientific">Allorhodopirellula solitaria</name>
    <dbReference type="NCBI Taxonomy" id="2527987"/>
    <lineage>
        <taxon>Bacteria</taxon>
        <taxon>Pseudomonadati</taxon>
        <taxon>Planctomycetota</taxon>
        <taxon>Planctomycetia</taxon>
        <taxon>Pirellulales</taxon>
        <taxon>Pirellulaceae</taxon>
        <taxon>Allorhodopirellula</taxon>
    </lineage>
</organism>
<evidence type="ECO:0000313" key="18">
    <source>
        <dbReference type="EMBL" id="TWT55649.1"/>
    </source>
</evidence>
<feature type="binding site" evidence="15">
    <location>
        <position position="177"/>
    </location>
    <ligand>
        <name>NADP(+)</name>
        <dbReference type="ChEBI" id="CHEBI:58349"/>
    </ligand>
</feature>
<comment type="function">
    <text evidence="1 13">Converts 2,5-diamino-6-(ribosylamino)-4(3h)-pyrimidinone 5'-phosphate into 5-amino-6-(ribosylamino)-2,4(1h,3h)-pyrimidinedione 5'-phosphate.</text>
</comment>
<dbReference type="InterPro" id="IPR002125">
    <property type="entry name" value="CMP_dCMP_dom"/>
</dbReference>
<feature type="binding site" evidence="15">
    <location>
        <position position="203"/>
    </location>
    <ligand>
        <name>substrate</name>
    </ligand>
</feature>
<dbReference type="EMBL" id="SJPK01000023">
    <property type="protein sequence ID" value="TWT55649.1"/>
    <property type="molecule type" value="Genomic_DNA"/>
</dbReference>
<evidence type="ECO:0000256" key="5">
    <source>
        <dbReference type="ARBA" id="ARBA00007417"/>
    </source>
</evidence>
<keyword evidence="9 13" id="KW-0862">Zinc</keyword>
<protein>
    <recommendedName>
        <fullName evidence="13">Riboflavin biosynthesis protein RibD</fullName>
    </recommendedName>
    <domain>
        <recommendedName>
            <fullName evidence="13">Diaminohydroxyphosphoribosylaminopyrimidine deaminase</fullName>
            <shortName evidence="13">DRAP deaminase</shortName>
            <ecNumber evidence="13">3.5.4.26</ecNumber>
        </recommendedName>
        <alternativeName>
            <fullName evidence="13">Riboflavin-specific deaminase</fullName>
        </alternativeName>
    </domain>
    <domain>
        <recommendedName>
            <fullName evidence="13">5-amino-6-(5-phosphoribosylamino)uracil reductase</fullName>
            <ecNumber evidence="13">1.1.1.193</ecNumber>
        </recommendedName>
        <alternativeName>
            <fullName evidence="13">HTP reductase</fullName>
        </alternativeName>
    </domain>
</protein>
<evidence type="ECO:0000256" key="11">
    <source>
        <dbReference type="ARBA" id="ARBA00023002"/>
    </source>
</evidence>
<evidence type="ECO:0000256" key="2">
    <source>
        <dbReference type="ARBA" id="ARBA00004882"/>
    </source>
</evidence>
<feature type="binding site" evidence="15">
    <location>
        <position position="161"/>
    </location>
    <ligand>
        <name>NADP(+)</name>
        <dbReference type="ChEBI" id="CHEBI:58349"/>
    </ligand>
</feature>
<feature type="binding site" evidence="15">
    <location>
        <begin position="308"/>
        <end position="314"/>
    </location>
    <ligand>
        <name>NADP(+)</name>
        <dbReference type="ChEBI" id="CHEBI:58349"/>
    </ligand>
</feature>
<feature type="binding site" evidence="15">
    <location>
        <position position="207"/>
    </location>
    <ligand>
        <name>NADP(+)</name>
        <dbReference type="ChEBI" id="CHEBI:58349"/>
    </ligand>
</feature>
<evidence type="ECO:0000256" key="6">
    <source>
        <dbReference type="ARBA" id="ARBA00022619"/>
    </source>
</evidence>
<dbReference type="AlphaFoldDB" id="A0A5C5WZD1"/>
<feature type="binding site" evidence="15">
    <location>
        <position position="306"/>
    </location>
    <ligand>
        <name>substrate</name>
    </ligand>
</feature>
<dbReference type="InterPro" id="IPR016193">
    <property type="entry name" value="Cytidine_deaminase-like"/>
</dbReference>
<dbReference type="NCBIfam" id="TIGR00326">
    <property type="entry name" value="eubact_ribD"/>
    <property type="match status" value="1"/>
</dbReference>
<dbReference type="GO" id="GO:0009231">
    <property type="term" value="P:riboflavin biosynthetic process"/>
    <property type="evidence" value="ECO:0007669"/>
    <property type="project" value="UniProtKB-UniPathway"/>
</dbReference>
<evidence type="ECO:0000256" key="14">
    <source>
        <dbReference type="PIRSR" id="PIRSR006769-1"/>
    </source>
</evidence>
<dbReference type="InterPro" id="IPR016192">
    <property type="entry name" value="APOBEC/CMP_deaminase_Zn-bd"/>
</dbReference>
<evidence type="ECO:0000256" key="13">
    <source>
        <dbReference type="PIRNR" id="PIRNR006769"/>
    </source>
</evidence>
<comment type="cofactor">
    <cofactor evidence="13 16">
        <name>Zn(2+)</name>
        <dbReference type="ChEBI" id="CHEBI:29105"/>
    </cofactor>
    <text evidence="13 16">Binds 1 zinc ion.</text>
</comment>
<feature type="binding site" evidence="15">
    <location>
        <position position="191"/>
    </location>
    <ligand>
        <name>substrate</name>
    </ligand>
</feature>
<comment type="similarity">
    <text evidence="4 13">In the N-terminal section; belongs to the cytidine and deoxycytidylate deaminase family.</text>
</comment>
<feature type="binding site" evidence="15">
    <location>
        <position position="175"/>
    </location>
    <ligand>
        <name>substrate</name>
    </ligand>
</feature>
<comment type="similarity">
    <text evidence="5 13">In the C-terminal section; belongs to the HTP reductase family.</text>
</comment>
<dbReference type="Pfam" id="PF01872">
    <property type="entry name" value="RibD_C"/>
    <property type="match status" value="1"/>
</dbReference>
<evidence type="ECO:0000256" key="12">
    <source>
        <dbReference type="ARBA" id="ARBA00023268"/>
    </source>
</evidence>
<feature type="active site" description="Proton donor" evidence="14">
    <location>
        <position position="56"/>
    </location>
</feature>
<dbReference type="EC" id="3.5.4.26" evidence="13"/>
<proteinExistence type="inferred from homology"/>
<dbReference type="InterPro" id="IPR024072">
    <property type="entry name" value="DHFR-like_dom_sf"/>
</dbReference>
<gene>
    <name evidence="18" type="primary">ribD</name>
    <name evidence="18" type="ORF">CA85_48430</name>
</gene>
<comment type="caution">
    <text evidence="18">The sequence shown here is derived from an EMBL/GenBank/DDBJ whole genome shotgun (WGS) entry which is preliminary data.</text>
</comment>
<dbReference type="EC" id="1.1.1.193" evidence="13"/>
<evidence type="ECO:0000256" key="15">
    <source>
        <dbReference type="PIRSR" id="PIRSR006769-2"/>
    </source>
</evidence>
<dbReference type="CDD" id="cd01284">
    <property type="entry name" value="Riboflavin_deaminase-reductase"/>
    <property type="match status" value="1"/>
</dbReference>
<dbReference type="FunFam" id="3.40.140.10:FF:000025">
    <property type="entry name" value="Riboflavin biosynthesis protein RibD"/>
    <property type="match status" value="1"/>
</dbReference>
<dbReference type="SUPFAM" id="SSF53597">
    <property type="entry name" value="Dihydrofolate reductase-like"/>
    <property type="match status" value="1"/>
</dbReference>
<dbReference type="PIRSF" id="PIRSF006769">
    <property type="entry name" value="RibD"/>
    <property type="match status" value="1"/>
</dbReference>